<dbReference type="InterPro" id="IPR043128">
    <property type="entry name" value="Rev_trsase/Diguanyl_cyclase"/>
</dbReference>
<evidence type="ECO:0000256" key="1">
    <source>
        <dbReference type="ARBA" id="ARBA00034120"/>
    </source>
</evidence>
<evidence type="ECO:0000313" key="3">
    <source>
        <dbReference type="EMBL" id="SCZ67699.1"/>
    </source>
</evidence>
<keyword evidence="4" id="KW-1185">Reference proteome</keyword>
<dbReference type="PROSITE" id="PS50878">
    <property type="entry name" value="RT_POL"/>
    <property type="match status" value="1"/>
</dbReference>
<dbReference type="OrthoDB" id="9793236at2"/>
<protein>
    <submittedName>
        <fullName evidence="3">Reverse transcriptase (RNA-dependent DNA polymerase)</fullName>
    </submittedName>
</protein>
<dbReference type="Proteomes" id="UP000183223">
    <property type="component" value="Unassembled WGS sequence"/>
</dbReference>
<name>A0A1G5R303_PHOLU</name>
<feature type="domain" description="Reverse transcriptase" evidence="2">
    <location>
        <begin position="1"/>
        <end position="78"/>
    </location>
</feature>
<gene>
    <name evidence="3" type="ORF">SAMN02982990_02805</name>
</gene>
<dbReference type="Pfam" id="PF00078">
    <property type="entry name" value="RVT_1"/>
    <property type="match status" value="1"/>
</dbReference>
<dbReference type="EMBL" id="FMWJ01000012">
    <property type="protein sequence ID" value="SCZ67699.1"/>
    <property type="molecule type" value="Genomic_DNA"/>
</dbReference>
<dbReference type="Pfam" id="PF08388">
    <property type="entry name" value="GIIM"/>
    <property type="match status" value="1"/>
</dbReference>
<dbReference type="PANTHER" id="PTHR34047">
    <property type="entry name" value="NUCLEAR INTRON MATURASE 1, MITOCHONDRIAL-RELATED"/>
    <property type="match status" value="1"/>
</dbReference>
<organism evidence="3 4">
    <name type="scientific">Photorhabdus luminescens</name>
    <name type="common">Xenorhabdus luminescens</name>
    <dbReference type="NCBI Taxonomy" id="29488"/>
    <lineage>
        <taxon>Bacteria</taxon>
        <taxon>Pseudomonadati</taxon>
        <taxon>Pseudomonadota</taxon>
        <taxon>Gammaproteobacteria</taxon>
        <taxon>Enterobacterales</taxon>
        <taxon>Morganellaceae</taxon>
        <taxon>Photorhabdus</taxon>
    </lineage>
</organism>
<proteinExistence type="inferred from homology"/>
<sequence>MALDGLEWVAQRVAPRQKVYVVKYADDFVISGSSKEVLEERVKPAVAAFLRERGLELSAEKTRITHIDEGFDFLGFNIRKYRGKLLIKPAKGAVKHMLRNIRELIKTNATAKTENLIRQLNRKLRGWANYYRHVVSKKTFAYVDHQVFQALLIWINRRHPNKSARWKQKRYFRRLGLRQWTFFSMFRNVKGEQGCLDLFSMASTPIVRHIKIRANATPYDPTYRQYFERRAQIR</sequence>
<evidence type="ECO:0000259" key="2">
    <source>
        <dbReference type="PROSITE" id="PS50878"/>
    </source>
</evidence>
<dbReference type="PANTHER" id="PTHR34047:SF8">
    <property type="entry name" value="PROTEIN YKFC"/>
    <property type="match status" value="1"/>
</dbReference>
<dbReference type="SUPFAM" id="SSF56672">
    <property type="entry name" value="DNA/RNA polymerases"/>
    <property type="match status" value="1"/>
</dbReference>
<dbReference type="InterPro" id="IPR043502">
    <property type="entry name" value="DNA/RNA_pol_sf"/>
</dbReference>
<dbReference type="InterPro" id="IPR000477">
    <property type="entry name" value="RT_dom"/>
</dbReference>
<dbReference type="InterPro" id="IPR013597">
    <property type="entry name" value="Mat_intron_G2"/>
</dbReference>
<accession>A0A1G5R303</accession>
<keyword evidence="3" id="KW-0808">Transferase</keyword>
<keyword evidence="3" id="KW-0548">Nucleotidyltransferase</keyword>
<dbReference type="AlphaFoldDB" id="A0A1G5R303"/>
<evidence type="ECO:0000313" key="4">
    <source>
        <dbReference type="Proteomes" id="UP000183223"/>
    </source>
</evidence>
<keyword evidence="3" id="KW-0695">RNA-directed DNA polymerase</keyword>
<reference evidence="4" key="1">
    <citation type="submission" date="2016-10" db="EMBL/GenBank/DDBJ databases">
        <authorList>
            <person name="Varghese N."/>
            <person name="Submissions S."/>
        </authorList>
    </citation>
    <scope>NUCLEOTIDE SEQUENCE [LARGE SCALE GENOMIC DNA]</scope>
    <source>
        <strain evidence="4">ATCC 29999</strain>
    </source>
</reference>
<dbReference type="Gene3D" id="3.30.70.270">
    <property type="match status" value="1"/>
</dbReference>
<dbReference type="InterPro" id="IPR051083">
    <property type="entry name" value="GrpII_Intron_Splice-Mob/Def"/>
</dbReference>
<dbReference type="GO" id="GO:0003964">
    <property type="term" value="F:RNA-directed DNA polymerase activity"/>
    <property type="evidence" value="ECO:0007669"/>
    <property type="project" value="UniProtKB-KW"/>
</dbReference>
<comment type="similarity">
    <text evidence="1">Belongs to the bacterial reverse transcriptase family.</text>
</comment>